<gene>
    <name evidence="1" type="ORF">HU200_053753</name>
</gene>
<reference evidence="1" key="1">
    <citation type="submission" date="2020-07" db="EMBL/GenBank/DDBJ databases">
        <title>Genome sequence and genetic diversity analysis of an under-domesticated orphan crop, white fonio (Digitaria exilis).</title>
        <authorList>
            <person name="Bennetzen J.L."/>
            <person name="Chen S."/>
            <person name="Ma X."/>
            <person name="Wang X."/>
            <person name="Yssel A.E.J."/>
            <person name="Chaluvadi S.R."/>
            <person name="Johnson M."/>
            <person name="Gangashetty P."/>
            <person name="Hamidou F."/>
            <person name="Sanogo M.D."/>
            <person name="Zwaenepoel A."/>
            <person name="Wallace J."/>
            <person name="Van De Peer Y."/>
            <person name="Van Deynze A."/>
        </authorList>
    </citation>
    <scope>NUCLEOTIDE SEQUENCE</scope>
    <source>
        <tissue evidence="1">Leaves</tissue>
    </source>
</reference>
<name>A0A835ARC4_9POAL</name>
<proteinExistence type="predicted"/>
<sequence>MRHRNFEDSIM</sequence>
<dbReference type="Proteomes" id="UP000636709">
    <property type="component" value="Unassembled WGS sequence"/>
</dbReference>
<organism evidence="1 2">
    <name type="scientific">Digitaria exilis</name>
    <dbReference type="NCBI Taxonomy" id="1010633"/>
    <lineage>
        <taxon>Eukaryota</taxon>
        <taxon>Viridiplantae</taxon>
        <taxon>Streptophyta</taxon>
        <taxon>Embryophyta</taxon>
        <taxon>Tracheophyta</taxon>
        <taxon>Spermatophyta</taxon>
        <taxon>Magnoliopsida</taxon>
        <taxon>Liliopsida</taxon>
        <taxon>Poales</taxon>
        <taxon>Poaceae</taxon>
        <taxon>PACMAD clade</taxon>
        <taxon>Panicoideae</taxon>
        <taxon>Panicodae</taxon>
        <taxon>Paniceae</taxon>
        <taxon>Anthephorinae</taxon>
        <taxon>Digitaria</taxon>
    </lineage>
</organism>
<protein>
    <submittedName>
        <fullName evidence="1">Uncharacterized protein</fullName>
    </submittedName>
</protein>
<comment type="caution">
    <text evidence="1">The sequence shown here is derived from an EMBL/GenBank/DDBJ whole genome shotgun (WGS) entry which is preliminary data.</text>
</comment>
<keyword evidence="2" id="KW-1185">Reference proteome</keyword>
<evidence type="ECO:0000313" key="1">
    <source>
        <dbReference type="EMBL" id="KAF8666050.1"/>
    </source>
</evidence>
<dbReference type="EMBL" id="JACEFO010002316">
    <property type="protein sequence ID" value="KAF8666050.1"/>
    <property type="molecule type" value="Genomic_DNA"/>
</dbReference>
<evidence type="ECO:0000313" key="2">
    <source>
        <dbReference type="Proteomes" id="UP000636709"/>
    </source>
</evidence>
<accession>A0A835ARC4</accession>